<dbReference type="EMBL" id="BMVB01000024">
    <property type="protein sequence ID" value="GHC67978.1"/>
    <property type="molecule type" value="Genomic_DNA"/>
</dbReference>
<feature type="signal peptide" evidence="1">
    <location>
        <begin position="1"/>
        <end position="25"/>
    </location>
</feature>
<protein>
    <submittedName>
        <fullName evidence="2">Uncharacterized protein</fullName>
    </submittedName>
</protein>
<dbReference type="Proteomes" id="UP000646244">
    <property type="component" value="Unassembled WGS sequence"/>
</dbReference>
<gene>
    <name evidence="2" type="ORF">GCM10010507_52790</name>
</gene>
<name>A0A918U0W5_STRCJ</name>
<accession>A0A918U0W5</accession>
<proteinExistence type="predicted"/>
<comment type="caution">
    <text evidence="2">The sequence shown here is derived from an EMBL/GenBank/DDBJ whole genome shotgun (WGS) entry which is preliminary data.</text>
</comment>
<dbReference type="RefSeq" id="WP_190112398.1">
    <property type="nucleotide sequence ID" value="NZ_BMVB01000024.1"/>
</dbReference>
<dbReference type="AlphaFoldDB" id="A0A918U0W5"/>
<reference evidence="2" key="1">
    <citation type="journal article" date="2014" name="Int. J. Syst. Evol. Microbiol.">
        <title>Complete genome sequence of Corynebacterium casei LMG S-19264T (=DSM 44701T), isolated from a smear-ripened cheese.</title>
        <authorList>
            <consortium name="US DOE Joint Genome Institute (JGI-PGF)"/>
            <person name="Walter F."/>
            <person name="Albersmeier A."/>
            <person name="Kalinowski J."/>
            <person name="Ruckert C."/>
        </authorList>
    </citation>
    <scope>NUCLEOTIDE SEQUENCE</scope>
    <source>
        <strain evidence="2">JCM 4633</strain>
    </source>
</reference>
<reference evidence="2" key="2">
    <citation type="submission" date="2020-09" db="EMBL/GenBank/DDBJ databases">
        <authorList>
            <person name="Sun Q."/>
            <person name="Ohkuma M."/>
        </authorList>
    </citation>
    <scope>NUCLEOTIDE SEQUENCE</scope>
    <source>
        <strain evidence="2">JCM 4633</strain>
    </source>
</reference>
<organism evidence="2 3">
    <name type="scientific">Streptomyces cinnamoneus</name>
    <name type="common">Streptoverticillium cinnamoneum</name>
    <dbReference type="NCBI Taxonomy" id="53446"/>
    <lineage>
        <taxon>Bacteria</taxon>
        <taxon>Bacillati</taxon>
        <taxon>Actinomycetota</taxon>
        <taxon>Actinomycetes</taxon>
        <taxon>Kitasatosporales</taxon>
        <taxon>Streptomycetaceae</taxon>
        <taxon>Streptomyces</taxon>
        <taxon>Streptomyces cinnamoneus group</taxon>
    </lineage>
</organism>
<keyword evidence="1" id="KW-0732">Signal</keyword>
<evidence type="ECO:0000313" key="3">
    <source>
        <dbReference type="Proteomes" id="UP000646244"/>
    </source>
</evidence>
<sequence>MNRVAAGSVLLAACGLASTAGSARAAGGEGAAAPAPLASRVTHLAPIDAVSVGKAASLVKGQLPRETVGQISLRTPLSEG</sequence>
<evidence type="ECO:0000256" key="1">
    <source>
        <dbReference type="SAM" id="SignalP"/>
    </source>
</evidence>
<feature type="chain" id="PRO_5037035779" evidence="1">
    <location>
        <begin position="26"/>
        <end position="80"/>
    </location>
</feature>
<evidence type="ECO:0000313" key="2">
    <source>
        <dbReference type="EMBL" id="GHC67978.1"/>
    </source>
</evidence>